<dbReference type="AlphaFoldDB" id="A0A182ZZQ3"/>
<evidence type="ECO:0000313" key="5">
    <source>
        <dbReference type="WBParaSite" id="ECPE_0000018701-mRNA-1"/>
    </source>
</evidence>
<keyword evidence="2 3" id="KW-0040">ANK repeat</keyword>
<evidence type="ECO:0000259" key="4">
    <source>
        <dbReference type="PROSITE" id="PS50225"/>
    </source>
</evidence>
<dbReference type="Gene3D" id="1.25.40.20">
    <property type="entry name" value="Ankyrin repeat-containing domain"/>
    <property type="match status" value="1"/>
</dbReference>
<proteinExistence type="predicted"/>
<sequence>LNAQNQIGLTPMMEAVSYNQREAVSLLVKQRDLDLYKRDFCTGDTALHIAVKKNYIHMVEILLQAGNWYIEYNYNNLGESFVHDVVVYNRLELLRLFLAYNYDFDRPAKRLPPSLIGGVFTKSMYNNIPSTSTGTPGCSSNDSPCTPSTSTYTGTVSSYGSGPNALIFEKSPFQLALERGHLDMARILADVGCFRIKLPLSSSSHTPHMATSPTSLSPTRAASPYGLTQSSNYPHWAGLTGINMSSPLARRYSALLEVKSLKKWCRRVIRQTLGFRLIEALPQLPLPVPLKDFLLLRDLDWSVCLSSSLTNQRSVTNNGDLAIIVPPRCSSSLTPL</sequence>
<dbReference type="SUPFAM" id="SSF48403">
    <property type="entry name" value="Ankyrin repeat"/>
    <property type="match status" value="1"/>
</dbReference>
<dbReference type="PROSITE" id="PS50088">
    <property type="entry name" value="ANK_REPEAT"/>
    <property type="match status" value="1"/>
</dbReference>
<dbReference type="PROSITE" id="PS50225">
    <property type="entry name" value="SOCS"/>
    <property type="match status" value="1"/>
</dbReference>
<dbReference type="GO" id="GO:0035556">
    <property type="term" value="P:intracellular signal transduction"/>
    <property type="evidence" value="ECO:0007669"/>
    <property type="project" value="InterPro"/>
</dbReference>
<accession>A0A182ZZQ3</accession>
<dbReference type="SMART" id="SM00248">
    <property type="entry name" value="ANK"/>
    <property type="match status" value="4"/>
</dbReference>
<evidence type="ECO:0000256" key="1">
    <source>
        <dbReference type="ARBA" id="ARBA00022737"/>
    </source>
</evidence>
<evidence type="ECO:0000256" key="3">
    <source>
        <dbReference type="PROSITE-ProRule" id="PRU00023"/>
    </source>
</evidence>
<dbReference type="WBParaSite" id="ECPE_0000018701-mRNA-1">
    <property type="protein sequence ID" value="ECPE_0000018701-mRNA-1"/>
    <property type="gene ID" value="ECPE_0000018701"/>
</dbReference>
<name>A0A182ZZQ3_9TREM</name>
<evidence type="ECO:0000256" key="2">
    <source>
        <dbReference type="ARBA" id="ARBA00023043"/>
    </source>
</evidence>
<organism evidence="5">
    <name type="scientific">Echinostoma caproni</name>
    <dbReference type="NCBI Taxonomy" id="27848"/>
    <lineage>
        <taxon>Eukaryota</taxon>
        <taxon>Metazoa</taxon>
        <taxon>Spiralia</taxon>
        <taxon>Lophotrochozoa</taxon>
        <taxon>Platyhelminthes</taxon>
        <taxon>Trematoda</taxon>
        <taxon>Digenea</taxon>
        <taxon>Plagiorchiida</taxon>
        <taxon>Echinostomata</taxon>
        <taxon>Echinostomatoidea</taxon>
        <taxon>Echinostomatidae</taxon>
        <taxon>Echinostoma</taxon>
    </lineage>
</organism>
<dbReference type="SMART" id="SM00969">
    <property type="entry name" value="SOCS_box"/>
    <property type="match status" value="1"/>
</dbReference>
<reference evidence="5" key="1">
    <citation type="submission" date="2016-06" db="UniProtKB">
        <authorList>
            <consortium name="WormBaseParasite"/>
        </authorList>
    </citation>
    <scope>IDENTIFICATION</scope>
</reference>
<dbReference type="PROSITE" id="PS50297">
    <property type="entry name" value="ANK_REP_REGION"/>
    <property type="match status" value="1"/>
</dbReference>
<dbReference type="PANTHER" id="PTHR24198">
    <property type="entry name" value="ANKYRIN REPEAT AND PROTEIN KINASE DOMAIN-CONTAINING PROTEIN"/>
    <property type="match status" value="1"/>
</dbReference>
<dbReference type="Pfam" id="PF12796">
    <property type="entry name" value="Ank_2"/>
    <property type="match status" value="1"/>
</dbReference>
<dbReference type="PANTHER" id="PTHR24198:SF165">
    <property type="entry name" value="ANKYRIN REPEAT-CONTAINING PROTEIN-RELATED"/>
    <property type="match status" value="1"/>
</dbReference>
<dbReference type="SUPFAM" id="SSF158235">
    <property type="entry name" value="SOCS box-like"/>
    <property type="match status" value="1"/>
</dbReference>
<keyword evidence="1" id="KW-0677">Repeat</keyword>
<dbReference type="Pfam" id="PF07525">
    <property type="entry name" value="SOCS_box"/>
    <property type="match status" value="1"/>
</dbReference>
<protein>
    <submittedName>
        <fullName evidence="5">SOCS box domain-containing protein</fullName>
    </submittedName>
</protein>
<feature type="repeat" description="ANK" evidence="3">
    <location>
        <begin position="42"/>
        <end position="66"/>
    </location>
</feature>
<dbReference type="InterPro" id="IPR036036">
    <property type="entry name" value="SOCS_box-like_dom_sf"/>
</dbReference>
<feature type="domain" description="SOCS box" evidence="4">
    <location>
        <begin position="243"/>
        <end position="300"/>
    </location>
</feature>
<dbReference type="InterPro" id="IPR036770">
    <property type="entry name" value="Ankyrin_rpt-contain_sf"/>
</dbReference>
<dbReference type="InterPro" id="IPR002110">
    <property type="entry name" value="Ankyrin_rpt"/>
</dbReference>
<dbReference type="InterPro" id="IPR001496">
    <property type="entry name" value="SOCS_box"/>
</dbReference>
<dbReference type="Gene3D" id="1.10.750.20">
    <property type="entry name" value="SOCS box"/>
    <property type="match status" value="1"/>
</dbReference>